<dbReference type="SUPFAM" id="SSF52172">
    <property type="entry name" value="CheY-like"/>
    <property type="match status" value="1"/>
</dbReference>
<dbReference type="EMBL" id="JAATJE010000001">
    <property type="protein sequence ID" value="NJC32842.1"/>
    <property type="molecule type" value="Genomic_DNA"/>
</dbReference>
<dbReference type="PANTHER" id="PTHR44591:SF3">
    <property type="entry name" value="RESPONSE REGULATORY DOMAIN-CONTAINING PROTEIN"/>
    <property type="match status" value="1"/>
</dbReference>
<dbReference type="SMART" id="SM00448">
    <property type="entry name" value="REC"/>
    <property type="match status" value="1"/>
</dbReference>
<evidence type="ECO:0000259" key="3">
    <source>
        <dbReference type="PROSITE" id="PS50110"/>
    </source>
</evidence>
<dbReference type="Proteomes" id="UP000734218">
    <property type="component" value="Unassembled WGS sequence"/>
</dbReference>
<evidence type="ECO:0000313" key="5">
    <source>
        <dbReference type="Proteomes" id="UP000734218"/>
    </source>
</evidence>
<evidence type="ECO:0000313" key="4">
    <source>
        <dbReference type="EMBL" id="NJC32842.1"/>
    </source>
</evidence>
<reference evidence="4 5" key="1">
    <citation type="submission" date="2020-03" db="EMBL/GenBank/DDBJ databases">
        <title>Genomic Encyclopedia of Type Strains, Phase IV (KMG-IV): sequencing the most valuable type-strain genomes for metagenomic binning, comparative biology and taxonomic classification.</title>
        <authorList>
            <person name="Goeker M."/>
        </authorList>
    </citation>
    <scope>NUCLEOTIDE SEQUENCE [LARGE SCALE GENOMIC DNA]</scope>
    <source>
        <strain evidence="4 5">DSM 27651</strain>
    </source>
</reference>
<dbReference type="InterPro" id="IPR011006">
    <property type="entry name" value="CheY-like_superfamily"/>
</dbReference>
<organism evidence="4 5">
    <name type="scientific">Sphingomonas jejuensis</name>
    <dbReference type="NCBI Taxonomy" id="904715"/>
    <lineage>
        <taxon>Bacteria</taxon>
        <taxon>Pseudomonadati</taxon>
        <taxon>Pseudomonadota</taxon>
        <taxon>Alphaproteobacteria</taxon>
        <taxon>Sphingomonadales</taxon>
        <taxon>Sphingomonadaceae</taxon>
        <taxon>Sphingomonas</taxon>
    </lineage>
</organism>
<accession>A0ABX0XJ00</accession>
<evidence type="ECO:0000256" key="1">
    <source>
        <dbReference type="ARBA" id="ARBA00022553"/>
    </source>
</evidence>
<sequence>MGQSTPLRRHPVLVIEDEPVLRLDAIDMVEKAGFEAVEALDVADAIRILETRTDIRIVYMDLDMPRGVRGIEIAATIRNRWPPIEIILTAASFAKADLDLPVRSEFYPKPVQHADVIAAMRRMAGHVDG</sequence>
<comment type="caution">
    <text evidence="4">The sequence shown here is derived from an EMBL/GenBank/DDBJ whole genome shotgun (WGS) entry which is preliminary data.</text>
</comment>
<feature type="modified residue" description="4-aspartylphosphate" evidence="2">
    <location>
        <position position="61"/>
    </location>
</feature>
<protein>
    <submittedName>
        <fullName evidence="4">CheY-like chemotaxis protein</fullName>
    </submittedName>
</protein>
<evidence type="ECO:0000256" key="2">
    <source>
        <dbReference type="PROSITE-ProRule" id="PRU00169"/>
    </source>
</evidence>
<keyword evidence="5" id="KW-1185">Reference proteome</keyword>
<dbReference type="Pfam" id="PF00072">
    <property type="entry name" value="Response_reg"/>
    <property type="match status" value="1"/>
</dbReference>
<feature type="domain" description="Response regulatory" evidence="3">
    <location>
        <begin position="11"/>
        <end position="124"/>
    </location>
</feature>
<name>A0ABX0XJ00_9SPHN</name>
<gene>
    <name evidence="4" type="ORF">GGR88_000316</name>
</gene>
<dbReference type="PANTHER" id="PTHR44591">
    <property type="entry name" value="STRESS RESPONSE REGULATOR PROTEIN 1"/>
    <property type="match status" value="1"/>
</dbReference>
<dbReference type="InterPro" id="IPR001789">
    <property type="entry name" value="Sig_transdc_resp-reg_receiver"/>
</dbReference>
<keyword evidence="1 2" id="KW-0597">Phosphoprotein</keyword>
<dbReference type="Gene3D" id="3.40.50.2300">
    <property type="match status" value="1"/>
</dbReference>
<dbReference type="RefSeq" id="WP_167952324.1">
    <property type="nucleotide sequence ID" value="NZ_JAATJE010000001.1"/>
</dbReference>
<proteinExistence type="predicted"/>
<dbReference type="InterPro" id="IPR050595">
    <property type="entry name" value="Bact_response_regulator"/>
</dbReference>
<dbReference type="PROSITE" id="PS50110">
    <property type="entry name" value="RESPONSE_REGULATORY"/>
    <property type="match status" value="1"/>
</dbReference>